<dbReference type="PANTHER" id="PTHR30050:SF5">
    <property type="entry name" value="DNAA REGULATORY INACTIVATOR HDA"/>
    <property type="match status" value="1"/>
</dbReference>
<comment type="caution">
    <text evidence="2">The sequence shown here is derived from an EMBL/GenBank/DDBJ whole genome shotgun (WGS) entry which is preliminary data.</text>
</comment>
<dbReference type="eggNOG" id="COG0593">
    <property type="taxonomic scope" value="Bacteria"/>
</dbReference>
<dbReference type="OrthoDB" id="7390113at2"/>
<name>J9DIV1_9PROT</name>
<dbReference type="GO" id="GO:0003688">
    <property type="term" value="F:DNA replication origin binding"/>
    <property type="evidence" value="ECO:0007669"/>
    <property type="project" value="TreeGrafter"/>
</dbReference>
<evidence type="ECO:0000313" key="3">
    <source>
        <dbReference type="Proteomes" id="UP000004836"/>
    </source>
</evidence>
<dbReference type="PATRIC" id="fig|1220535.3.peg.238"/>
<proteinExistence type="predicted"/>
<dbReference type="EMBL" id="ALYF01000002">
    <property type="protein sequence ID" value="EJW21846.1"/>
    <property type="molecule type" value="Genomic_DNA"/>
</dbReference>
<dbReference type="Gene3D" id="1.10.8.60">
    <property type="match status" value="1"/>
</dbReference>
<gene>
    <name evidence="2" type="ORF">IMCC14465_02400</name>
</gene>
<dbReference type="STRING" id="1220535.IMCC14465_02400"/>
<evidence type="ECO:0000313" key="2">
    <source>
        <dbReference type="EMBL" id="EJW21846.1"/>
    </source>
</evidence>
<reference evidence="2 3" key="1">
    <citation type="journal article" date="2012" name="J. Bacteriol.">
        <title>Genome Sequence of Strain IMCC14465, Isolated from the East Sea, Belonging to the PS1 Clade of Alphaproteobacteria.</title>
        <authorList>
            <person name="Yang S.J."/>
            <person name="Kang I."/>
            <person name="Cho J.C."/>
        </authorList>
    </citation>
    <scope>NUCLEOTIDE SEQUENCE [LARGE SCALE GENOMIC DNA]</scope>
    <source>
        <strain evidence="2 3">IMCC14465</strain>
    </source>
</reference>
<dbReference type="PANTHER" id="PTHR30050">
    <property type="entry name" value="CHROMOSOMAL REPLICATION INITIATOR PROTEIN DNAA"/>
    <property type="match status" value="1"/>
</dbReference>
<dbReference type="GO" id="GO:0006270">
    <property type="term" value="P:DNA replication initiation"/>
    <property type="evidence" value="ECO:0007669"/>
    <property type="project" value="TreeGrafter"/>
</dbReference>
<dbReference type="InterPro" id="IPR027417">
    <property type="entry name" value="P-loop_NTPase"/>
</dbReference>
<keyword evidence="3" id="KW-1185">Reference proteome</keyword>
<dbReference type="SUPFAM" id="SSF52540">
    <property type="entry name" value="P-loop containing nucleoside triphosphate hydrolases"/>
    <property type="match status" value="1"/>
</dbReference>
<dbReference type="InterPro" id="IPR055199">
    <property type="entry name" value="Hda_lid"/>
</dbReference>
<sequence>MPEVVPSLKDAQLVFDLPFRPALDRENFLVSESNLRALDTIDSWPAGKDTETEYVKIICGPEACGKSHLAAVWGLKMTALILTAADLHTQGLDKLMDEKALVVDGVEKIGLDPKTRAANEEMLFHLINNARQRRHPLLLTACLAPGHLQIELADLKSRLSALVVATMLPPCDMLMRAVLVKLFTDRQLKTDEKVVSYLVARLERSFLSLNEIVSLIDRTTLSRKAPITVPMVREIMAHLDSDVEDK</sequence>
<accession>J9DIV1</accession>
<protein>
    <recommendedName>
        <fullName evidence="1">Hda lid domain-containing protein</fullName>
    </recommendedName>
</protein>
<evidence type="ECO:0000259" key="1">
    <source>
        <dbReference type="Pfam" id="PF22688"/>
    </source>
</evidence>
<feature type="domain" description="Hda lid" evidence="1">
    <location>
        <begin position="180"/>
        <end position="236"/>
    </location>
</feature>
<dbReference type="AlphaFoldDB" id="J9DIV1"/>
<dbReference type="Gene3D" id="3.40.50.300">
    <property type="entry name" value="P-loop containing nucleotide triphosphate hydrolases"/>
    <property type="match status" value="1"/>
</dbReference>
<dbReference type="Proteomes" id="UP000004836">
    <property type="component" value="Unassembled WGS sequence"/>
</dbReference>
<dbReference type="Pfam" id="PF22688">
    <property type="entry name" value="Hda_lid"/>
    <property type="match status" value="1"/>
</dbReference>
<dbReference type="GO" id="GO:0005886">
    <property type="term" value="C:plasma membrane"/>
    <property type="evidence" value="ECO:0007669"/>
    <property type="project" value="TreeGrafter"/>
</dbReference>
<organism evidence="2 3">
    <name type="scientific">alpha proteobacterium IMCC14465</name>
    <dbReference type="NCBI Taxonomy" id="1220535"/>
    <lineage>
        <taxon>Bacteria</taxon>
        <taxon>Pseudomonadati</taxon>
        <taxon>Pseudomonadota</taxon>
        <taxon>Alphaproteobacteria</taxon>
        <taxon>PS1 clade</taxon>
    </lineage>
</organism>